<organism evidence="2 4">
    <name type="scientific">Sulfodiicoccus acidiphilus</name>
    <dbReference type="NCBI Taxonomy" id="1670455"/>
    <lineage>
        <taxon>Archaea</taxon>
        <taxon>Thermoproteota</taxon>
        <taxon>Thermoprotei</taxon>
        <taxon>Sulfolobales</taxon>
        <taxon>Sulfolobaceae</taxon>
        <taxon>Sulfodiicoccus</taxon>
    </lineage>
</organism>
<dbReference type="InterPro" id="IPR036409">
    <property type="entry name" value="Aldolase_II/adducin_N_sf"/>
</dbReference>
<dbReference type="Gene3D" id="3.40.225.10">
    <property type="entry name" value="Class II aldolase/adducin N-terminal domain"/>
    <property type="match status" value="1"/>
</dbReference>
<evidence type="ECO:0000313" key="2">
    <source>
        <dbReference type="EMBL" id="BBD72869.1"/>
    </source>
</evidence>
<evidence type="ECO:0000313" key="4">
    <source>
        <dbReference type="Proteomes" id="UP000276741"/>
    </source>
</evidence>
<reference evidence="3" key="4">
    <citation type="submission" date="2020-09" db="EMBL/GenBank/DDBJ databases">
        <authorList>
            <person name="Sun Q."/>
            <person name="Ohkuma M."/>
        </authorList>
    </citation>
    <scope>NUCLEOTIDE SEQUENCE</scope>
    <source>
        <strain evidence="3">JCM 31740</strain>
    </source>
</reference>
<dbReference type="OrthoDB" id="26806at2157"/>
<keyword evidence="4" id="KW-1185">Reference proteome</keyword>
<reference evidence="3" key="1">
    <citation type="journal article" date="2014" name="Int. J. Syst. Evol. Microbiol.">
        <title>Complete genome sequence of Corynebacterium casei LMG S-19264T (=DSM 44701T), isolated from a smear-ripened cheese.</title>
        <authorList>
            <consortium name="US DOE Joint Genome Institute (JGI-PGF)"/>
            <person name="Walter F."/>
            <person name="Albersmeier A."/>
            <person name="Kalinowski J."/>
            <person name="Ruckert C."/>
        </authorList>
    </citation>
    <scope>NUCLEOTIDE SEQUENCE</scope>
    <source>
        <strain evidence="3">JCM 31740</strain>
    </source>
</reference>
<accession>A0A348B3W7</accession>
<reference evidence="4" key="2">
    <citation type="submission" date="2018-04" db="EMBL/GenBank/DDBJ databases">
        <title>Complete genome sequence of Sulfodiicoccus acidiphilus strain HS-1.</title>
        <authorList>
            <person name="Sakai H.D."/>
            <person name="Kurosawa N."/>
        </authorList>
    </citation>
    <scope>NUCLEOTIDE SEQUENCE [LARGE SCALE GENOMIC DNA]</scope>
    <source>
        <strain evidence="4">HS-1</strain>
    </source>
</reference>
<dbReference type="InterPro" id="IPR019293">
    <property type="entry name" value="ThiN"/>
</dbReference>
<dbReference type="AlphaFoldDB" id="A0A348B3W7"/>
<dbReference type="EMBL" id="AP018553">
    <property type="protein sequence ID" value="BBD72869.1"/>
    <property type="molecule type" value="Genomic_DNA"/>
</dbReference>
<dbReference type="RefSeq" id="WP_179950419.1">
    <property type="nucleotide sequence ID" value="NZ_AP018553.1"/>
</dbReference>
<dbReference type="PANTHER" id="PTHR40730">
    <property type="entry name" value="TRANSCRIPTIONAL REGULATOR PROTEIN-LIKE PROTEIN"/>
    <property type="match status" value="1"/>
</dbReference>
<dbReference type="SUPFAM" id="SSF53639">
    <property type="entry name" value="AraD/HMP-PK domain-like"/>
    <property type="match status" value="1"/>
</dbReference>
<name>A0A348B3W7_9CREN</name>
<sequence length="311" mass="34674">MLRTPLTLLTDVFMPSLRVLAAKRLRELGMSQTRIASLVGVSQPAVRQYLDEDEEKVIERLINLGLAKEEVNELVDQVTQLLSSEDVEAVMSFVTTRGLKLLSDLRFCQFHRSLDQEVPPTCSICSSLYIESEEELMRQALAMIQDEDVSELIPQVMSNMAFAKWGAKGPNDVIAVPGRITKVHGVPRPASRPEWGASAHLAKILLRVMESRHGLRAVMNLKYDDSVERALLKLGLPYVKVRGESGDDDVVAREIAEAMTGEAQVALHLGGRWLEPATYVFGRDPLEVAKRVLGLAREYVKLRSKRSQASK</sequence>
<evidence type="ECO:0000259" key="1">
    <source>
        <dbReference type="Pfam" id="PF10120"/>
    </source>
</evidence>
<reference evidence="2" key="3">
    <citation type="journal article" date="2019" name="BMC Res. Notes">
        <title>Complete genome sequence of the Sulfodiicoccus acidiphilus strain HS-1T, the first crenarchaeon that lacks polB3, isolated from an acidic hot spring in Ohwaku-dani, Hakone, Japan.</title>
        <authorList>
            <person name="Sakai H.D."/>
            <person name="Kurosawa N."/>
        </authorList>
    </citation>
    <scope>NUCLEOTIDE SEQUENCE</scope>
    <source>
        <strain evidence="2">HS-1</strain>
    </source>
</reference>
<proteinExistence type="predicted"/>
<dbReference type="PANTHER" id="PTHR40730:SF4">
    <property type="entry name" value="TRANSCRIPTIONAL REGULATOR"/>
    <property type="match status" value="1"/>
</dbReference>
<protein>
    <submittedName>
        <fullName evidence="2">Transcriptional regulator</fullName>
    </submittedName>
</protein>
<evidence type="ECO:0000313" key="3">
    <source>
        <dbReference type="EMBL" id="GGT88360.1"/>
    </source>
</evidence>
<feature type="domain" description="Thiamine-phosphate synthase ThiN" evidence="1">
    <location>
        <begin position="137"/>
        <end position="292"/>
    </location>
</feature>
<gene>
    <name evidence="3" type="ORF">GCM10007116_02940</name>
    <name evidence="2" type="ORF">HS1genome_1258</name>
</gene>
<dbReference type="Pfam" id="PF10120">
    <property type="entry name" value="ThiN"/>
    <property type="match status" value="1"/>
</dbReference>
<dbReference type="EMBL" id="BMQS01000002">
    <property type="protein sequence ID" value="GGT88360.1"/>
    <property type="molecule type" value="Genomic_DNA"/>
</dbReference>
<dbReference type="Proteomes" id="UP000616143">
    <property type="component" value="Unassembled WGS sequence"/>
</dbReference>
<dbReference type="KEGG" id="sacd:HS1genome_1258"/>
<dbReference type="Proteomes" id="UP000276741">
    <property type="component" value="Chromosome"/>
</dbReference>
<dbReference type="GeneID" id="38666769"/>